<dbReference type="EMBL" id="JBHUOZ010000001">
    <property type="protein sequence ID" value="MFD2919205.1"/>
    <property type="molecule type" value="Genomic_DNA"/>
</dbReference>
<proteinExistence type="predicted"/>
<keyword evidence="2" id="KW-1185">Reference proteome</keyword>
<accession>A0ABW6A3X6</accession>
<gene>
    <name evidence="1" type="ORF">ACFS6H_05725</name>
</gene>
<dbReference type="Gene3D" id="3.40.50.2000">
    <property type="entry name" value="Glycogen Phosphorylase B"/>
    <property type="match status" value="1"/>
</dbReference>
<dbReference type="Proteomes" id="UP001597511">
    <property type="component" value="Unassembled WGS sequence"/>
</dbReference>
<sequence length="353" mass="40160">MKILYAVQATGNGHISRAMQLLPYLEQQGTVDIFLSGSNSSLALAAPVTYRSKGVSLFYNSNGGLNYARILQGCNPLRIWRDIQQLPVQQYDLVLNDFDFITAMACKLRKVPSVQFGHQASFQSIDCPKPLQQDKAGEWVLKNFATSPFNLGYHFSAYDDFIFTPVIKKDILEANTINNRHVAVYLPAYSNQKLFTMFNSIHHTRFEIFSKQVLQQQEEGNITWKPIIPDSFSDSMIASEGVITGGGFETPAEALHLGKKIMSIPIKNHYEQQCNAAALELMGVTVVQDTLTDFQKKVEDWLQYGRVIKRDYSRSIQQSLHYLFEKVQPRLYESTEEEVENRWLPGEIFLPQG</sequence>
<evidence type="ECO:0000313" key="1">
    <source>
        <dbReference type="EMBL" id="MFD2919205.1"/>
    </source>
</evidence>
<dbReference type="RefSeq" id="WP_386096166.1">
    <property type="nucleotide sequence ID" value="NZ_JBHUOZ010000001.1"/>
</dbReference>
<comment type="caution">
    <text evidence="1">The sequence shown here is derived from an EMBL/GenBank/DDBJ whole genome shotgun (WGS) entry which is preliminary data.</text>
</comment>
<organism evidence="1 2">
    <name type="scientific">Terrimonas rubra</name>
    <dbReference type="NCBI Taxonomy" id="1035890"/>
    <lineage>
        <taxon>Bacteria</taxon>
        <taxon>Pseudomonadati</taxon>
        <taxon>Bacteroidota</taxon>
        <taxon>Chitinophagia</taxon>
        <taxon>Chitinophagales</taxon>
        <taxon>Chitinophagaceae</taxon>
        <taxon>Terrimonas</taxon>
    </lineage>
</organism>
<reference evidence="2" key="1">
    <citation type="journal article" date="2019" name="Int. J. Syst. Evol. Microbiol.">
        <title>The Global Catalogue of Microorganisms (GCM) 10K type strain sequencing project: providing services to taxonomists for standard genome sequencing and annotation.</title>
        <authorList>
            <consortium name="The Broad Institute Genomics Platform"/>
            <consortium name="The Broad Institute Genome Sequencing Center for Infectious Disease"/>
            <person name="Wu L."/>
            <person name="Ma J."/>
        </authorList>
    </citation>
    <scope>NUCLEOTIDE SEQUENCE [LARGE SCALE GENOMIC DNA]</scope>
    <source>
        <strain evidence="2">KCTC 23299</strain>
    </source>
</reference>
<dbReference type="Pfam" id="PF13528">
    <property type="entry name" value="Glyco_trans_1_3"/>
    <property type="match status" value="1"/>
</dbReference>
<protein>
    <submittedName>
        <fullName evidence="1">Glycosyltransferase family protein</fullName>
    </submittedName>
</protein>
<name>A0ABW6A3X6_9BACT</name>
<evidence type="ECO:0000313" key="2">
    <source>
        <dbReference type="Proteomes" id="UP001597511"/>
    </source>
</evidence>